<dbReference type="PANTHER" id="PTHR34229">
    <property type="entry name" value="METAL TRANSPORT PROTEIN HI_1621-RELATED"/>
    <property type="match status" value="1"/>
</dbReference>
<comment type="subcellular location">
    <subcellularLocation>
        <location evidence="1">Cell membrane</location>
        <topology evidence="1">Multi-pass membrane protein</topology>
    </subcellularLocation>
</comment>
<keyword evidence="6" id="KW-0472">Membrane</keyword>
<dbReference type="PANTHER" id="PTHR34229:SF1">
    <property type="entry name" value="METAL TRANSPORT PROTEIN HI_1621-RELATED"/>
    <property type="match status" value="1"/>
</dbReference>
<evidence type="ECO:0000256" key="3">
    <source>
        <dbReference type="ARBA" id="ARBA00022475"/>
    </source>
</evidence>
<dbReference type="GO" id="GO:0000041">
    <property type="term" value="P:transition metal ion transport"/>
    <property type="evidence" value="ECO:0007669"/>
    <property type="project" value="InterPro"/>
</dbReference>
<evidence type="ECO:0000313" key="8">
    <source>
        <dbReference type="Proteomes" id="UP000035704"/>
    </source>
</evidence>
<evidence type="ECO:0000256" key="5">
    <source>
        <dbReference type="ARBA" id="ARBA00022989"/>
    </source>
</evidence>
<keyword evidence="5" id="KW-1133">Transmembrane helix</keyword>
<evidence type="ECO:0000256" key="1">
    <source>
        <dbReference type="ARBA" id="ARBA00004651"/>
    </source>
</evidence>
<dbReference type="PATRIC" id="fig|84022.5.peg.1573"/>
<dbReference type="RefSeq" id="WP_044823112.1">
    <property type="nucleotide sequence ID" value="NZ_CP009687.1"/>
</dbReference>
<dbReference type="Pfam" id="PF01891">
    <property type="entry name" value="CbiM"/>
    <property type="match status" value="1"/>
</dbReference>
<sequence length="250" mass="27714">MSHIHMPDGIIPTLWWVLGYLLTFSIMFFIFKSMDQEEARKKIPFTGIAAAIMLLGMSVPLVIVPVHLSLAVMTGILIGPKLGFLAVFVVNIILAFFGHGGITIVGLNTLIIGSEVFIGYYLFKYFTQNINKVVGTVMATVLALLVSTTLMVGVVGITAGLTEALPHHHDEEHLQEVQHLEESYDDHDHQHNHGQLSEEVAKIEYFTFAGWKAVFLILAMGILLESLGTALIVKYFLKVRPDLIMPTKDI</sequence>
<name>A0A0D8IET7_9CLOT</name>
<gene>
    <name evidence="7" type="ORF">CACET_c05180</name>
</gene>
<evidence type="ECO:0000313" key="7">
    <source>
        <dbReference type="EMBL" id="AKL94028.1"/>
    </source>
</evidence>
<dbReference type="InterPro" id="IPR002751">
    <property type="entry name" value="CbiM/NikMN"/>
</dbReference>
<organism evidence="7 8">
    <name type="scientific">Clostridium aceticum</name>
    <dbReference type="NCBI Taxonomy" id="84022"/>
    <lineage>
        <taxon>Bacteria</taxon>
        <taxon>Bacillati</taxon>
        <taxon>Bacillota</taxon>
        <taxon>Clostridia</taxon>
        <taxon>Eubacteriales</taxon>
        <taxon>Clostridiaceae</taxon>
        <taxon>Clostridium</taxon>
    </lineage>
</organism>
<keyword evidence="3" id="KW-1003">Cell membrane</keyword>
<dbReference type="AlphaFoldDB" id="A0A0D8IET7"/>
<accession>A0A0D8IET7</accession>
<dbReference type="GO" id="GO:0005886">
    <property type="term" value="C:plasma membrane"/>
    <property type="evidence" value="ECO:0007669"/>
    <property type="project" value="UniProtKB-SubCell"/>
</dbReference>
<dbReference type="EMBL" id="CP009687">
    <property type="protein sequence ID" value="AKL94028.1"/>
    <property type="molecule type" value="Genomic_DNA"/>
</dbReference>
<evidence type="ECO:0000256" key="6">
    <source>
        <dbReference type="ARBA" id="ARBA00023136"/>
    </source>
</evidence>
<evidence type="ECO:0000256" key="2">
    <source>
        <dbReference type="ARBA" id="ARBA00022448"/>
    </source>
</evidence>
<reference evidence="7 8" key="1">
    <citation type="submission" date="2014-10" db="EMBL/GenBank/DDBJ databases">
        <title>Genome sequence of Clostridium aceticum DSM 1496.</title>
        <authorList>
            <person name="Poehlein A."/>
            <person name="Schiel-Bengelsdorf B."/>
            <person name="Gottschalk G."/>
            <person name="Duerre P."/>
            <person name="Daniel R."/>
        </authorList>
    </citation>
    <scope>NUCLEOTIDE SEQUENCE [LARGE SCALE GENOMIC DNA]</scope>
    <source>
        <strain evidence="7 8">DSM 1496</strain>
    </source>
</reference>
<protein>
    <submittedName>
        <fullName evidence="7">ABC-type Co2 transport system permease component-like protein</fullName>
    </submittedName>
</protein>
<dbReference type="KEGG" id="cace:CACET_c05180"/>
<keyword evidence="4" id="KW-0812">Transmembrane</keyword>
<dbReference type="STRING" id="84022.CACET_c05180"/>
<dbReference type="OrthoDB" id="5395048at2"/>
<keyword evidence="8" id="KW-1185">Reference proteome</keyword>
<dbReference type="Gene3D" id="1.10.1760.20">
    <property type="match status" value="1"/>
</dbReference>
<dbReference type="Proteomes" id="UP000035704">
    <property type="component" value="Chromosome"/>
</dbReference>
<evidence type="ECO:0000256" key="4">
    <source>
        <dbReference type="ARBA" id="ARBA00022692"/>
    </source>
</evidence>
<proteinExistence type="predicted"/>
<keyword evidence="2" id="KW-0813">Transport</keyword>